<evidence type="ECO:0000256" key="9">
    <source>
        <dbReference type="PROSITE-ProRule" id="PRU00471"/>
    </source>
</evidence>
<dbReference type="GO" id="GO:0006302">
    <property type="term" value="P:double-strand break repair"/>
    <property type="evidence" value="ECO:0007669"/>
    <property type="project" value="InterPro"/>
</dbReference>
<evidence type="ECO:0000256" key="7">
    <source>
        <dbReference type="ARBA" id="ARBA00023054"/>
    </source>
</evidence>
<keyword evidence="4" id="KW-0378">Hydrolase</keyword>
<evidence type="ECO:0000256" key="10">
    <source>
        <dbReference type="SAM" id="Coils"/>
    </source>
</evidence>
<keyword evidence="3" id="KW-0227">DNA damage</keyword>
<feature type="coiled-coil region" evidence="10">
    <location>
        <begin position="177"/>
        <end position="501"/>
    </location>
</feature>
<sequence>MVPVELRLKNFMSYGEVAPVLDFRPFQIACLSGSNGQGKSALLDAITWALWGEARRPSDSRKPDEYLLRIGARYMEVEFTFDLEGVRYRVLRRYTRSASGKTNRPELELQVFDPETQSYRPLTAPSVAETQARLNQVLGLDYQTFVNASFLLQGRSDEFTRKKPSERKEILARILNLERYERLAELAREEARKAQDRAEWLARQLEQMQAALAEVPRIREAYQLLLQQRAALEDKLAQKRAQLQQLHAQKVRLEESRRRLEELKAQLQRQEELLQEDQYRLVELEARIERYEHIRAQRSTIERDYERFQQLQQTLRQLEEKRELCRSIEEQLHQLDRELDRLRGELEKKLQAVLLEQKHKQQRLEELTSKLRERPKLETRLQQAKKAQQQVAQLEQRRREREAVEMQLREVMQSLLAKQKQLEGSLASLRAQQEQEMQALAPLPMLEQERQRLETETARYQALSHELEALAEEGVALKQAIESQQARLAELKSQQEALKARYDTFVQGDEDVCPVCGSHLEPAHREEVCRHYETQLQTLAQQLAEGQAQLVEQEKRRAMLREQYQEKRTLRDRLAQAPERLAQVTARLEELRKRQQTLTQLQAQIESLELQLREQTFAQLERRQLEALHRQLEALPLDLGLLEQLRQQAAEVGPLQERLAELEYQEGQREGLERELERLRQQERVLREELDHGEALQSVQQRRRELQEKLMHIGFDAAQFHHVRQELEALGDVGARLQELLHAQQDLESTRQSRRQLRKRIEREQSERDRLEAQCQALAQELASTAHITTAYAEAQKAFEDLETERHRLEQQIGEHQARLEQLESLQNARAQQQQELQTLKHRARLYEHLRQAFGKHGIPSLIIEQTLPELEARANEWLDRLTDGRMHIELRTQRDKKTGGTKETLDIIITDEQSVPRPYETFSGGEAFRIDFALRLALAQLLAERSGVRIRTLVIDEGFGTQDAQGLQHLIEVIQAVQSDFDKILVITHLNELKQAFPVRIEVEKDPIEGSRFEVFGV</sequence>
<proteinExistence type="predicted"/>
<feature type="domain" description="Zinc-hook" evidence="11">
    <location>
        <begin position="467"/>
        <end position="565"/>
    </location>
</feature>
<dbReference type="GO" id="GO:0046872">
    <property type="term" value="F:metal ion binding"/>
    <property type="evidence" value="ECO:0007669"/>
    <property type="project" value="UniProtKB-UniRule"/>
</dbReference>
<reference evidence="12" key="1">
    <citation type="journal article" date="2020" name="mSystems">
        <title>Genome- and Community-Level Interaction Insights into Carbon Utilization and Element Cycling Functions of Hydrothermarchaeota in Hydrothermal Sediment.</title>
        <authorList>
            <person name="Zhou Z."/>
            <person name="Liu Y."/>
            <person name="Xu W."/>
            <person name="Pan J."/>
            <person name="Luo Z.H."/>
            <person name="Li M."/>
        </authorList>
    </citation>
    <scope>NUCLEOTIDE SEQUENCE [LARGE SCALE GENOMIC DNA]</scope>
    <source>
        <strain evidence="12">SpSt-143</strain>
    </source>
</reference>
<keyword evidence="2" id="KW-0547">Nucleotide-binding</keyword>
<dbReference type="PANTHER" id="PTHR32114:SF2">
    <property type="entry name" value="ABC TRANSPORTER ABCH.3"/>
    <property type="match status" value="1"/>
</dbReference>
<dbReference type="Gene3D" id="3.40.50.300">
    <property type="entry name" value="P-loop containing nucleotide triphosphate hydrolases"/>
    <property type="match status" value="2"/>
</dbReference>
<evidence type="ECO:0000256" key="3">
    <source>
        <dbReference type="ARBA" id="ARBA00022763"/>
    </source>
</evidence>
<feature type="binding site" evidence="9">
    <location>
        <position position="513"/>
    </location>
    <ligand>
        <name>Zn(2+)</name>
        <dbReference type="ChEBI" id="CHEBI:29105"/>
    </ligand>
</feature>
<accession>A0A7V2B0N6</accession>
<evidence type="ECO:0000256" key="8">
    <source>
        <dbReference type="ARBA" id="ARBA00023204"/>
    </source>
</evidence>
<dbReference type="InterPro" id="IPR029012">
    <property type="entry name" value="Helix_hairpin_bin_sf"/>
</dbReference>
<organism evidence="12">
    <name type="scientific">Rhodothermus marinus</name>
    <name type="common">Rhodothermus obamensis</name>
    <dbReference type="NCBI Taxonomy" id="29549"/>
    <lineage>
        <taxon>Bacteria</taxon>
        <taxon>Pseudomonadati</taxon>
        <taxon>Rhodothermota</taxon>
        <taxon>Rhodothermia</taxon>
        <taxon>Rhodothermales</taxon>
        <taxon>Rhodothermaceae</taxon>
        <taxon>Rhodothermus</taxon>
    </lineage>
</organism>
<evidence type="ECO:0000259" key="11">
    <source>
        <dbReference type="PROSITE" id="PS51131"/>
    </source>
</evidence>
<protein>
    <submittedName>
        <fullName evidence="12">SMC family ATPase</fullName>
    </submittedName>
</protein>
<keyword evidence="5 9" id="KW-0862">Zinc</keyword>
<dbReference type="Pfam" id="PF13558">
    <property type="entry name" value="SbcC_Walker_B"/>
    <property type="match status" value="1"/>
</dbReference>
<dbReference type="InterPro" id="IPR038729">
    <property type="entry name" value="Rad50/SbcC_AAA"/>
</dbReference>
<keyword evidence="6" id="KW-0067">ATP-binding</keyword>
<dbReference type="SUPFAM" id="SSF52540">
    <property type="entry name" value="P-loop containing nucleoside triphosphate hydrolases"/>
    <property type="match status" value="2"/>
</dbReference>
<keyword evidence="8" id="KW-0234">DNA repair</keyword>
<keyword evidence="1 9" id="KW-0479">Metal-binding</keyword>
<name>A0A7V2B0N6_RHOMR</name>
<evidence type="ECO:0000256" key="4">
    <source>
        <dbReference type="ARBA" id="ARBA00022801"/>
    </source>
</evidence>
<dbReference type="InterPro" id="IPR027417">
    <property type="entry name" value="P-loop_NTPase"/>
</dbReference>
<dbReference type="GO" id="GO:0016887">
    <property type="term" value="F:ATP hydrolysis activity"/>
    <property type="evidence" value="ECO:0007669"/>
    <property type="project" value="InterPro"/>
</dbReference>
<dbReference type="PROSITE" id="PS51131">
    <property type="entry name" value="ZN_HOOK"/>
    <property type="match status" value="1"/>
</dbReference>
<feature type="coiled-coil region" evidence="10">
    <location>
        <begin position="740"/>
        <end position="850"/>
    </location>
</feature>
<dbReference type="GO" id="GO:0005524">
    <property type="term" value="F:ATP binding"/>
    <property type="evidence" value="ECO:0007669"/>
    <property type="project" value="UniProtKB-KW"/>
</dbReference>
<evidence type="ECO:0000256" key="6">
    <source>
        <dbReference type="ARBA" id="ARBA00022840"/>
    </source>
</evidence>
<feature type="coiled-coil region" evidence="10">
    <location>
        <begin position="655"/>
        <end position="696"/>
    </location>
</feature>
<feature type="binding site" evidence="9">
    <location>
        <position position="516"/>
    </location>
    <ligand>
        <name>Zn(2+)</name>
        <dbReference type="ChEBI" id="CHEBI:29105"/>
    </ligand>
</feature>
<dbReference type="AlphaFoldDB" id="A0A7V2B0N6"/>
<dbReference type="Pfam" id="PF13476">
    <property type="entry name" value="AAA_23"/>
    <property type="match status" value="1"/>
</dbReference>
<keyword evidence="7 10" id="KW-0175">Coiled coil</keyword>
<dbReference type="SUPFAM" id="SSF75712">
    <property type="entry name" value="Rad50 coiled-coil Zn hook"/>
    <property type="match status" value="1"/>
</dbReference>
<feature type="coiled-coil region" evidence="10">
    <location>
        <begin position="529"/>
        <end position="618"/>
    </location>
</feature>
<comment type="caution">
    <text evidence="12">The sequence shown here is derived from an EMBL/GenBank/DDBJ whole genome shotgun (WGS) entry which is preliminary data.</text>
</comment>
<dbReference type="PANTHER" id="PTHR32114">
    <property type="entry name" value="ABC TRANSPORTER ABCH.3"/>
    <property type="match status" value="1"/>
</dbReference>
<evidence type="ECO:0000313" key="12">
    <source>
        <dbReference type="EMBL" id="HER96109.1"/>
    </source>
</evidence>
<evidence type="ECO:0000256" key="2">
    <source>
        <dbReference type="ARBA" id="ARBA00022741"/>
    </source>
</evidence>
<dbReference type="Gene3D" id="1.10.287.510">
    <property type="entry name" value="Helix hairpin bin"/>
    <property type="match status" value="1"/>
</dbReference>
<dbReference type="EMBL" id="DSGB01000005">
    <property type="protein sequence ID" value="HER96109.1"/>
    <property type="molecule type" value="Genomic_DNA"/>
</dbReference>
<dbReference type="InterPro" id="IPR013134">
    <property type="entry name" value="Zn_hook_RAD50"/>
</dbReference>
<evidence type="ECO:0000256" key="1">
    <source>
        <dbReference type="ARBA" id="ARBA00022723"/>
    </source>
</evidence>
<gene>
    <name evidence="12" type="ORF">ENO59_06275</name>
</gene>
<dbReference type="Gene3D" id="1.10.287.660">
    <property type="entry name" value="Helix hairpin bin"/>
    <property type="match status" value="1"/>
</dbReference>
<evidence type="ECO:0000256" key="5">
    <source>
        <dbReference type="ARBA" id="ARBA00022833"/>
    </source>
</evidence>